<evidence type="ECO:0000256" key="1">
    <source>
        <dbReference type="SAM" id="MobiDB-lite"/>
    </source>
</evidence>
<gene>
    <name evidence="2" type="ORF">H920_09245</name>
</gene>
<organism evidence="2 3">
    <name type="scientific">Fukomys damarensis</name>
    <name type="common">Damaraland mole rat</name>
    <name type="synonym">Cryptomys damarensis</name>
    <dbReference type="NCBI Taxonomy" id="885580"/>
    <lineage>
        <taxon>Eukaryota</taxon>
        <taxon>Metazoa</taxon>
        <taxon>Chordata</taxon>
        <taxon>Craniata</taxon>
        <taxon>Vertebrata</taxon>
        <taxon>Euteleostomi</taxon>
        <taxon>Mammalia</taxon>
        <taxon>Eutheria</taxon>
        <taxon>Euarchontoglires</taxon>
        <taxon>Glires</taxon>
        <taxon>Rodentia</taxon>
        <taxon>Hystricomorpha</taxon>
        <taxon>Bathyergidae</taxon>
        <taxon>Fukomys</taxon>
    </lineage>
</organism>
<feature type="region of interest" description="Disordered" evidence="1">
    <location>
        <begin position="1"/>
        <end position="78"/>
    </location>
</feature>
<name>A0A091E2S6_FUKDA</name>
<sequence length="130" mass="14354">MVLSLAVAGVQRRGQVRKQDDWMDSRRKRRPVSSEPEEPIAAGEDKTDAGRVPSGAHSSHSPILARPPPARGQSGSTPYHTYTSYHFRYFWVSVEKQAVGKVLSKCPTETPVKSVLNFVIPVLSEKQVVA</sequence>
<dbReference type="EMBL" id="KN122604">
    <property type="protein sequence ID" value="KFO29371.1"/>
    <property type="molecule type" value="Genomic_DNA"/>
</dbReference>
<evidence type="ECO:0000313" key="3">
    <source>
        <dbReference type="Proteomes" id="UP000028990"/>
    </source>
</evidence>
<protein>
    <submittedName>
        <fullName evidence="2">Uncharacterized protein</fullName>
    </submittedName>
</protein>
<keyword evidence="3" id="KW-1185">Reference proteome</keyword>
<accession>A0A091E2S6</accession>
<reference evidence="2 3" key="1">
    <citation type="submission" date="2013-11" db="EMBL/GenBank/DDBJ databases">
        <title>The Damaraland mole rat (Fukomys damarensis) genome and evolution of African mole rats.</title>
        <authorList>
            <person name="Gladyshev V.N."/>
            <person name="Fang X."/>
        </authorList>
    </citation>
    <scope>NUCLEOTIDE SEQUENCE [LARGE SCALE GENOMIC DNA]</scope>
    <source>
        <tissue evidence="2">Liver</tissue>
    </source>
</reference>
<dbReference type="AlphaFoldDB" id="A0A091E2S6"/>
<proteinExistence type="predicted"/>
<dbReference type="Proteomes" id="UP000028990">
    <property type="component" value="Unassembled WGS sequence"/>
</dbReference>
<evidence type="ECO:0000313" key="2">
    <source>
        <dbReference type="EMBL" id="KFO29371.1"/>
    </source>
</evidence>